<dbReference type="PANTHER" id="PTHR43309">
    <property type="entry name" value="5-OXOPROLINASE SUBUNIT C"/>
    <property type="match status" value="1"/>
</dbReference>
<name>A0ABP9R1P9_9PSEU</name>
<proteinExistence type="predicted"/>
<evidence type="ECO:0000313" key="5">
    <source>
        <dbReference type="EMBL" id="GAA5170301.1"/>
    </source>
</evidence>
<protein>
    <submittedName>
        <fullName evidence="5">Biotin-dependent carboxyltransferase family protein</fullName>
    </submittedName>
</protein>
<dbReference type="NCBIfam" id="TIGR00724">
    <property type="entry name" value="urea_amlyse_rel"/>
    <property type="match status" value="1"/>
</dbReference>
<keyword evidence="2" id="KW-0378">Hydrolase</keyword>
<dbReference type="Pfam" id="PF02626">
    <property type="entry name" value="CT_A_B"/>
    <property type="match status" value="1"/>
</dbReference>
<evidence type="ECO:0000313" key="6">
    <source>
        <dbReference type="Proteomes" id="UP001428817"/>
    </source>
</evidence>
<evidence type="ECO:0000256" key="3">
    <source>
        <dbReference type="ARBA" id="ARBA00022840"/>
    </source>
</evidence>
<dbReference type="InterPro" id="IPR003778">
    <property type="entry name" value="CT_A_B"/>
</dbReference>
<keyword evidence="6" id="KW-1185">Reference proteome</keyword>
<sequence length="287" mass="29543">MLRPGALCLVTDLGRPGYAELGVPRSGALDQAALRLANRLVGNPEGHAGLEVLLGGLRLRAEAGCTIAVTGAPVEVFVTRREGDRVAVGAHRAVYLGPGDELEIDRPAAGLRNYLACSGGLDLPAVLGSRSGDLLSGLGPPPVRADERLALGTPSPTPACGEPVPVSVPPARLALPILLGPRDDWFDEPADALRARTWTVDAASNRVGVRLTGEPLRRTAAREGAELPSEPMLPGSVQVPPSGEPVIFLADGPTTGGYPVIGVLAACDLPALAQARPGTPVTLIPRL</sequence>
<accession>A0ABP9R1P9</accession>
<dbReference type="PANTHER" id="PTHR43309:SF3">
    <property type="entry name" value="5-OXOPROLINASE SUBUNIT C"/>
    <property type="match status" value="1"/>
</dbReference>
<keyword evidence="3" id="KW-0067">ATP-binding</keyword>
<dbReference type="SMART" id="SM00797">
    <property type="entry name" value="AHS2"/>
    <property type="match status" value="1"/>
</dbReference>
<evidence type="ECO:0000256" key="2">
    <source>
        <dbReference type="ARBA" id="ARBA00022801"/>
    </source>
</evidence>
<dbReference type="Gene3D" id="2.40.100.10">
    <property type="entry name" value="Cyclophilin-like"/>
    <property type="match status" value="1"/>
</dbReference>
<keyword evidence="1" id="KW-0547">Nucleotide-binding</keyword>
<gene>
    <name evidence="5" type="ORF">GCM10023321_67250</name>
</gene>
<dbReference type="EMBL" id="BAABJP010000043">
    <property type="protein sequence ID" value="GAA5170301.1"/>
    <property type="molecule type" value="Genomic_DNA"/>
</dbReference>
<evidence type="ECO:0000256" key="1">
    <source>
        <dbReference type="ARBA" id="ARBA00022741"/>
    </source>
</evidence>
<dbReference type="InterPro" id="IPR029000">
    <property type="entry name" value="Cyclophilin-like_dom_sf"/>
</dbReference>
<reference evidence="6" key="1">
    <citation type="journal article" date="2019" name="Int. J. Syst. Evol. Microbiol.">
        <title>The Global Catalogue of Microorganisms (GCM) 10K type strain sequencing project: providing services to taxonomists for standard genome sequencing and annotation.</title>
        <authorList>
            <consortium name="The Broad Institute Genomics Platform"/>
            <consortium name="The Broad Institute Genome Sequencing Center for Infectious Disease"/>
            <person name="Wu L."/>
            <person name="Ma J."/>
        </authorList>
    </citation>
    <scope>NUCLEOTIDE SEQUENCE [LARGE SCALE GENOMIC DNA]</scope>
    <source>
        <strain evidence="6">JCM 18303</strain>
    </source>
</reference>
<organism evidence="5 6">
    <name type="scientific">Pseudonocardia eucalypti</name>
    <dbReference type="NCBI Taxonomy" id="648755"/>
    <lineage>
        <taxon>Bacteria</taxon>
        <taxon>Bacillati</taxon>
        <taxon>Actinomycetota</taxon>
        <taxon>Actinomycetes</taxon>
        <taxon>Pseudonocardiales</taxon>
        <taxon>Pseudonocardiaceae</taxon>
        <taxon>Pseudonocardia</taxon>
    </lineage>
</organism>
<feature type="domain" description="Carboxyltransferase" evidence="4">
    <location>
        <begin position="20"/>
        <end position="287"/>
    </location>
</feature>
<dbReference type="InterPro" id="IPR052708">
    <property type="entry name" value="PxpC"/>
</dbReference>
<dbReference type="SUPFAM" id="SSF50891">
    <property type="entry name" value="Cyclophilin-like"/>
    <property type="match status" value="1"/>
</dbReference>
<evidence type="ECO:0000259" key="4">
    <source>
        <dbReference type="SMART" id="SM00797"/>
    </source>
</evidence>
<comment type="caution">
    <text evidence="5">The sequence shown here is derived from an EMBL/GenBank/DDBJ whole genome shotgun (WGS) entry which is preliminary data.</text>
</comment>
<dbReference type="Proteomes" id="UP001428817">
    <property type="component" value="Unassembled WGS sequence"/>
</dbReference>